<comment type="caution">
    <text evidence="3">The sequence shown here is derived from an EMBL/GenBank/DDBJ whole genome shotgun (WGS) entry which is preliminary data.</text>
</comment>
<reference evidence="3 4" key="1">
    <citation type="journal article" date="2015" name="Microbiome">
        <title>Genomic resolution of linkages in carbon, nitrogen, and sulfur cycling among widespread estuary sediment bacteria.</title>
        <authorList>
            <person name="Baker B.J."/>
            <person name="Lazar C.S."/>
            <person name="Teske A.P."/>
            <person name="Dick G.J."/>
        </authorList>
    </citation>
    <scope>NUCLEOTIDE SEQUENCE [LARGE SCALE GENOMIC DNA]</scope>
    <source>
        <strain evidence="3">SM23_60</strain>
    </source>
</reference>
<proteinExistence type="predicted"/>
<organism evidence="3 4">
    <name type="scientific">candidate division WOR_3 bacterium SM23_60</name>
    <dbReference type="NCBI Taxonomy" id="1703780"/>
    <lineage>
        <taxon>Bacteria</taxon>
        <taxon>Bacteria division WOR-3</taxon>
    </lineage>
</organism>
<evidence type="ECO:0000313" key="4">
    <source>
        <dbReference type="Proteomes" id="UP000051096"/>
    </source>
</evidence>
<dbReference type="SMART" id="SM00228">
    <property type="entry name" value="PDZ"/>
    <property type="match status" value="1"/>
</dbReference>
<dbReference type="InterPro" id="IPR036034">
    <property type="entry name" value="PDZ_sf"/>
</dbReference>
<dbReference type="InterPro" id="IPR041489">
    <property type="entry name" value="PDZ_6"/>
</dbReference>
<dbReference type="SUPFAM" id="SSF50156">
    <property type="entry name" value="PDZ domain-like"/>
    <property type="match status" value="1"/>
</dbReference>
<dbReference type="AlphaFoldDB" id="A0A0S8GN33"/>
<gene>
    <name evidence="3" type="ORF">AMJ87_00860</name>
</gene>
<feature type="chain" id="PRO_5006647028" description="PDZ domain-containing protein" evidence="1">
    <location>
        <begin position="21"/>
        <end position="447"/>
    </location>
</feature>
<feature type="domain" description="PDZ" evidence="2">
    <location>
        <begin position="7"/>
        <end position="92"/>
    </location>
</feature>
<dbReference type="EMBL" id="LJUO01000004">
    <property type="protein sequence ID" value="KPK73707.1"/>
    <property type="molecule type" value="Genomic_DNA"/>
</dbReference>
<dbReference type="Pfam" id="PF17820">
    <property type="entry name" value="PDZ_6"/>
    <property type="match status" value="1"/>
</dbReference>
<sequence length="447" mass="50214">MKHMSVCVLAVLVAVSLLKADNDESSSEPCGSEQYLLIQGTMPGSAAEAQGVEAGDIIVSYDGKPVHCFDKLNMAKEAVKTETIAMVVKRGEEMLTFTIPKGIIGVYIIEMFPDIDFSVEKDAVVIDGIGPLAWSSGETNSFFGVLARITEHLNLDQNYTHLMGVSGAAFRLHFHKDWCPSSPDPTVGYDCGAVAARCLNLAPTYIYANKDTANVDKVTQAIVQSIDRNMPVIAIDLMQIPEWGIVVGYQNAGEKLIVRDYFDHREGYDIAEKFPWVIVTLARQEGEIDDVKNLKQAFTRAQELYETEMYGDYYSGITALEYWIQQLRTDDFAAYDDEKLEEVIRANAWIYERYADDRMFGARYLKTNAGKMPTVAEEIEKLAALYESEHALLTSENNIAPYPEYFKTMKSWNDEMRAQEIEILGQVRAHEKDALSVIKQINMELAH</sequence>
<keyword evidence="1" id="KW-0732">Signal</keyword>
<name>A0A0S8GN33_UNCW3</name>
<protein>
    <recommendedName>
        <fullName evidence="2">PDZ domain-containing protein</fullName>
    </recommendedName>
</protein>
<dbReference type="Proteomes" id="UP000051096">
    <property type="component" value="Unassembled WGS sequence"/>
</dbReference>
<evidence type="ECO:0000259" key="2">
    <source>
        <dbReference type="SMART" id="SM00228"/>
    </source>
</evidence>
<feature type="signal peptide" evidence="1">
    <location>
        <begin position="1"/>
        <end position="20"/>
    </location>
</feature>
<dbReference type="InterPro" id="IPR001478">
    <property type="entry name" value="PDZ"/>
</dbReference>
<dbReference type="Gene3D" id="2.30.42.10">
    <property type="match status" value="1"/>
</dbReference>
<evidence type="ECO:0000256" key="1">
    <source>
        <dbReference type="SAM" id="SignalP"/>
    </source>
</evidence>
<evidence type="ECO:0000313" key="3">
    <source>
        <dbReference type="EMBL" id="KPK73707.1"/>
    </source>
</evidence>
<accession>A0A0S8GN33</accession>